<sequence>MADLIERWMAGYVSAWESNDPDAIAALFSEDATYRFYPWADPAVGSAAIVARWLDGADAPDDHAFSWSLIGSDGGRRFVQGRTVYTDGRTYENLWIVDLREDGRATAFTEWYMESASKALGPHA</sequence>
<evidence type="ECO:0000259" key="1">
    <source>
        <dbReference type="Pfam" id="PF12680"/>
    </source>
</evidence>
<dbReference type="Proteomes" id="UP000295344">
    <property type="component" value="Unassembled WGS sequence"/>
</dbReference>
<comment type="caution">
    <text evidence="2">The sequence shown here is derived from an EMBL/GenBank/DDBJ whole genome shotgun (WGS) entry which is preliminary data.</text>
</comment>
<proteinExistence type="predicted"/>
<evidence type="ECO:0000313" key="3">
    <source>
        <dbReference type="Proteomes" id="UP000295344"/>
    </source>
</evidence>
<organism evidence="2 3">
    <name type="scientific">Amnibacterium kyonggiense</name>
    <dbReference type="NCBI Taxonomy" id="595671"/>
    <lineage>
        <taxon>Bacteria</taxon>
        <taxon>Bacillati</taxon>
        <taxon>Actinomycetota</taxon>
        <taxon>Actinomycetes</taxon>
        <taxon>Micrococcales</taxon>
        <taxon>Microbacteriaceae</taxon>
        <taxon>Amnibacterium</taxon>
    </lineage>
</organism>
<dbReference type="SUPFAM" id="SSF54427">
    <property type="entry name" value="NTF2-like"/>
    <property type="match status" value="1"/>
</dbReference>
<dbReference type="EMBL" id="SOAM01000001">
    <property type="protein sequence ID" value="TDS80723.1"/>
    <property type="molecule type" value="Genomic_DNA"/>
</dbReference>
<dbReference type="InterPro" id="IPR037401">
    <property type="entry name" value="SnoaL-like"/>
</dbReference>
<name>A0A4R7FSB1_9MICO</name>
<dbReference type="RefSeq" id="WP_133765411.1">
    <property type="nucleotide sequence ID" value="NZ_BAAARP010000001.1"/>
</dbReference>
<dbReference type="OrthoDB" id="8526151at2"/>
<dbReference type="InterPro" id="IPR032710">
    <property type="entry name" value="NTF2-like_dom_sf"/>
</dbReference>
<accession>A0A4R7FSB1</accession>
<gene>
    <name evidence="2" type="ORF">CLV52_1291</name>
</gene>
<feature type="domain" description="SnoaL-like" evidence="1">
    <location>
        <begin position="11"/>
        <end position="105"/>
    </location>
</feature>
<dbReference type="AlphaFoldDB" id="A0A4R7FSB1"/>
<evidence type="ECO:0000313" key="2">
    <source>
        <dbReference type="EMBL" id="TDS80723.1"/>
    </source>
</evidence>
<keyword evidence="3" id="KW-1185">Reference proteome</keyword>
<protein>
    <submittedName>
        <fullName evidence="2">SnoaL-like protein</fullName>
    </submittedName>
</protein>
<reference evidence="2 3" key="1">
    <citation type="submission" date="2019-03" db="EMBL/GenBank/DDBJ databases">
        <title>Genomic Encyclopedia of Archaeal and Bacterial Type Strains, Phase II (KMG-II): from individual species to whole genera.</title>
        <authorList>
            <person name="Goeker M."/>
        </authorList>
    </citation>
    <scope>NUCLEOTIDE SEQUENCE [LARGE SCALE GENOMIC DNA]</scope>
    <source>
        <strain evidence="2 3">DSM 24782</strain>
    </source>
</reference>
<dbReference type="Pfam" id="PF12680">
    <property type="entry name" value="SnoaL_2"/>
    <property type="match status" value="1"/>
</dbReference>
<dbReference type="Gene3D" id="3.10.450.50">
    <property type="match status" value="1"/>
</dbReference>